<dbReference type="AlphaFoldDB" id="A0A4T0TXJ7"/>
<keyword evidence="6" id="KW-0029">Amino-acid transport</keyword>
<feature type="region of interest" description="Disordered" evidence="9">
    <location>
        <begin position="18"/>
        <end position="46"/>
    </location>
</feature>
<dbReference type="EMBL" id="SPRX01000001">
    <property type="protein sequence ID" value="TIC70109.1"/>
    <property type="molecule type" value="Genomic_DNA"/>
</dbReference>
<keyword evidence="7 10" id="KW-1133">Transmembrane helix</keyword>
<organism evidence="12 13">
    <name type="scientific">Wallemia mellicola</name>
    <dbReference type="NCBI Taxonomy" id="1708541"/>
    <lineage>
        <taxon>Eukaryota</taxon>
        <taxon>Fungi</taxon>
        <taxon>Dikarya</taxon>
        <taxon>Basidiomycota</taxon>
        <taxon>Wallemiomycotina</taxon>
        <taxon>Wallemiomycetes</taxon>
        <taxon>Wallemiales</taxon>
        <taxon>Wallemiaceae</taxon>
        <taxon>Wallemia</taxon>
    </lineage>
</organism>
<keyword evidence="4" id="KW-0926">Vacuole</keyword>
<evidence type="ECO:0000256" key="7">
    <source>
        <dbReference type="ARBA" id="ARBA00022989"/>
    </source>
</evidence>
<evidence type="ECO:0000256" key="5">
    <source>
        <dbReference type="ARBA" id="ARBA00022692"/>
    </source>
</evidence>
<dbReference type="GO" id="GO:0005290">
    <property type="term" value="F:L-histidine transmembrane transporter activity"/>
    <property type="evidence" value="ECO:0007669"/>
    <property type="project" value="TreeGrafter"/>
</dbReference>
<dbReference type="GO" id="GO:0005302">
    <property type="term" value="F:L-tyrosine transmembrane transporter activity"/>
    <property type="evidence" value="ECO:0007669"/>
    <property type="project" value="TreeGrafter"/>
</dbReference>
<evidence type="ECO:0000256" key="4">
    <source>
        <dbReference type="ARBA" id="ARBA00022554"/>
    </source>
</evidence>
<protein>
    <recommendedName>
        <fullName evidence="11">Amino acid transporter transmembrane domain-containing protein</fullName>
    </recommendedName>
</protein>
<evidence type="ECO:0000313" key="13">
    <source>
        <dbReference type="Proteomes" id="UP000310708"/>
    </source>
</evidence>
<dbReference type="Pfam" id="PF01490">
    <property type="entry name" value="Aa_trans"/>
    <property type="match status" value="1"/>
</dbReference>
<comment type="subcellular location">
    <subcellularLocation>
        <location evidence="1">Vacuole membrane</location>
        <topology evidence="1">Multi-pass membrane protein</topology>
    </subcellularLocation>
</comment>
<evidence type="ECO:0000256" key="10">
    <source>
        <dbReference type="SAM" id="Phobius"/>
    </source>
</evidence>
<feature type="transmembrane region" description="Helical" evidence="10">
    <location>
        <begin position="74"/>
        <end position="95"/>
    </location>
</feature>
<dbReference type="GO" id="GO:0015189">
    <property type="term" value="F:L-lysine transmembrane transporter activity"/>
    <property type="evidence" value="ECO:0007669"/>
    <property type="project" value="TreeGrafter"/>
</dbReference>
<gene>
    <name evidence="12" type="ORF">E3Q01_00019</name>
</gene>
<keyword evidence="3" id="KW-0813">Transport</keyword>
<dbReference type="GO" id="GO:0061459">
    <property type="term" value="F:L-arginine transmembrane transporter activity"/>
    <property type="evidence" value="ECO:0007669"/>
    <property type="project" value="TreeGrafter"/>
</dbReference>
<name>A0A4T0TXJ7_9BASI</name>
<dbReference type="PANTHER" id="PTHR22950:SF678">
    <property type="entry name" value="VACUOLAR AMINO ACID TRANSPORTER 5-RELATED"/>
    <property type="match status" value="1"/>
</dbReference>
<feature type="domain" description="Amino acid transporter transmembrane" evidence="11">
    <location>
        <begin position="51"/>
        <end position="458"/>
    </location>
</feature>
<dbReference type="GO" id="GO:0005313">
    <property type="term" value="F:L-glutamate transmembrane transporter activity"/>
    <property type="evidence" value="ECO:0007669"/>
    <property type="project" value="TreeGrafter"/>
</dbReference>
<comment type="similarity">
    <text evidence="2">Belongs to the amino acid/polyamine transporter 2 family.</text>
</comment>
<evidence type="ECO:0000256" key="9">
    <source>
        <dbReference type="SAM" id="MobiDB-lite"/>
    </source>
</evidence>
<feature type="transmembrane region" description="Helical" evidence="10">
    <location>
        <begin position="240"/>
        <end position="259"/>
    </location>
</feature>
<reference evidence="12 13" key="1">
    <citation type="submission" date="2019-03" db="EMBL/GenBank/DDBJ databases">
        <title>Sequencing 25 genomes of Wallemia mellicola.</title>
        <authorList>
            <person name="Gostincar C."/>
        </authorList>
    </citation>
    <scope>NUCLEOTIDE SEQUENCE [LARGE SCALE GENOMIC DNA]</scope>
    <source>
        <strain evidence="12 13">EXF-757</strain>
    </source>
</reference>
<comment type="caution">
    <text evidence="12">The sequence shown here is derived from an EMBL/GenBank/DDBJ whole genome shotgun (WGS) entry which is preliminary data.</text>
</comment>
<dbReference type="PANTHER" id="PTHR22950">
    <property type="entry name" value="AMINO ACID TRANSPORTER"/>
    <property type="match status" value="1"/>
</dbReference>
<evidence type="ECO:0000256" key="6">
    <source>
        <dbReference type="ARBA" id="ARBA00022970"/>
    </source>
</evidence>
<dbReference type="GO" id="GO:0000329">
    <property type="term" value="C:fungal-type vacuole membrane"/>
    <property type="evidence" value="ECO:0007669"/>
    <property type="project" value="TreeGrafter"/>
</dbReference>
<proteinExistence type="inferred from homology"/>
<evidence type="ECO:0000256" key="2">
    <source>
        <dbReference type="ARBA" id="ARBA00008066"/>
    </source>
</evidence>
<evidence type="ECO:0000256" key="3">
    <source>
        <dbReference type="ARBA" id="ARBA00022448"/>
    </source>
</evidence>
<dbReference type="GO" id="GO:0015194">
    <property type="term" value="F:L-serine transmembrane transporter activity"/>
    <property type="evidence" value="ECO:0007669"/>
    <property type="project" value="TreeGrafter"/>
</dbReference>
<feature type="transmembrane region" description="Helical" evidence="10">
    <location>
        <begin position="402"/>
        <end position="423"/>
    </location>
</feature>
<keyword evidence="8 10" id="KW-0472">Membrane</keyword>
<keyword evidence="5 10" id="KW-0812">Transmembrane</keyword>
<evidence type="ECO:0000256" key="1">
    <source>
        <dbReference type="ARBA" id="ARBA00004128"/>
    </source>
</evidence>
<accession>A0A4T0TXJ7</accession>
<feature type="transmembrane region" description="Helical" evidence="10">
    <location>
        <begin position="271"/>
        <end position="294"/>
    </location>
</feature>
<sequence length="473" mass="51794">MSSSQHLRRTSRANIQIINRDIEDNDSSTSEPLLPSDKQSKESEGSASIGSCVANLANTTGMLAMPDVLSSTGIIPGMILILFCAFMSSFGLYLLSLCSDKLPPRSASFNAIAKITYPTAAMYFDLAIALKCFGVSISYLLILGQLVPPLVTSFFHHLTPSQVDPPSWLLSRHFWITVFVILLSPLASMRQLNSLRHTSYVSIFSAGYLLLIVVLCAVHSPIPLPPAGNVSLGRFDASAISKFPVLVFAFTCAQNFFPVKNELQSNTRSRTTTVIGSSIGVASGLYEIIGVLGYVTFGDNVNSNVMSMYPDTSIFISFGRLAIVILVLSSYPLQVHPCRNSLDKVIRTKSEKEKALASQDEDSEDDEIIKHPPSKTKHTILTISILLLTWAVSMVVTQLDKVLAFVGSTGSTIISFILPGLFYRALTLNDDEPSRKWLRVGSRLLIFYGASVMIFCLAFNFYELFTNSTSTFV</sequence>
<feature type="transmembrane region" description="Helical" evidence="10">
    <location>
        <begin position="444"/>
        <end position="462"/>
    </location>
</feature>
<feature type="transmembrane region" description="Helical" evidence="10">
    <location>
        <begin position="123"/>
        <end position="147"/>
    </location>
</feature>
<feature type="transmembrane region" description="Helical" evidence="10">
    <location>
        <begin position="167"/>
        <end position="187"/>
    </location>
</feature>
<evidence type="ECO:0000313" key="12">
    <source>
        <dbReference type="EMBL" id="TIC70109.1"/>
    </source>
</evidence>
<feature type="transmembrane region" description="Helical" evidence="10">
    <location>
        <begin position="199"/>
        <end position="220"/>
    </location>
</feature>
<evidence type="ECO:0000259" key="11">
    <source>
        <dbReference type="Pfam" id="PF01490"/>
    </source>
</evidence>
<evidence type="ECO:0000256" key="8">
    <source>
        <dbReference type="ARBA" id="ARBA00023136"/>
    </source>
</evidence>
<dbReference type="InterPro" id="IPR013057">
    <property type="entry name" value="AA_transpt_TM"/>
</dbReference>
<dbReference type="Proteomes" id="UP000310708">
    <property type="component" value="Unassembled WGS sequence"/>
</dbReference>
<feature type="transmembrane region" description="Helical" evidence="10">
    <location>
        <begin position="314"/>
        <end position="333"/>
    </location>
</feature>
<feature type="transmembrane region" description="Helical" evidence="10">
    <location>
        <begin position="379"/>
        <end position="396"/>
    </location>
</feature>